<feature type="region of interest" description="Disordered" evidence="1">
    <location>
        <begin position="1"/>
        <end position="41"/>
    </location>
</feature>
<sequence>MQSNFRWDRRDHHDQALQSPDAGPSHHHLPNSNKSRSLSRLPPRANEILNDFVENTDRPTKQQRLKCLERIRAIPGAEWYTDANIYARTRQKKPKQELFQLLYPSLQPELEKKLRILLRSDPNPTPRIVEIWASRLMVDVVDLQTWVEIAQERRKVGRHPTLPTFSSLYCVSRQQQQQKQSSSPQEEVPPRPHLPTPEHTASPEPAQRVDPQHVRHMLATSVNTAAAASHLPQPPESIPTSLTEFNKSFEFFEYNMNSFMQKVRNGEYETLGLTASDIPPLNQT</sequence>
<evidence type="ECO:0000313" key="3">
    <source>
        <dbReference type="Proteomes" id="UP001212997"/>
    </source>
</evidence>
<feature type="region of interest" description="Disordered" evidence="1">
    <location>
        <begin position="173"/>
        <end position="207"/>
    </location>
</feature>
<gene>
    <name evidence="2" type="ORF">NLI96_g1931</name>
</gene>
<organism evidence="2 3">
    <name type="scientific">Meripilus lineatus</name>
    <dbReference type="NCBI Taxonomy" id="2056292"/>
    <lineage>
        <taxon>Eukaryota</taxon>
        <taxon>Fungi</taxon>
        <taxon>Dikarya</taxon>
        <taxon>Basidiomycota</taxon>
        <taxon>Agaricomycotina</taxon>
        <taxon>Agaricomycetes</taxon>
        <taxon>Polyporales</taxon>
        <taxon>Meripilaceae</taxon>
        <taxon>Meripilus</taxon>
    </lineage>
</organism>
<name>A0AAD5VBP6_9APHY</name>
<comment type="caution">
    <text evidence="2">The sequence shown here is derived from an EMBL/GenBank/DDBJ whole genome shotgun (WGS) entry which is preliminary data.</text>
</comment>
<reference evidence="2" key="1">
    <citation type="submission" date="2022-07" db="EMBL/GenBank/DDBJ databases">
        <title>Genome Sequence of Physisporinus lineatus.</title>
        <authorList>
            <person name="Buettner E."/>
        </authorList>
    </citation>
    <scope>NUCLEOTIDE SEQUENCE</scope>
    <source>
        <strain evidence="2">VT162</strain>
    </source>
</reference>
<dbReference type="EMBL" id="JANAWD010000040">
    <property type="protein sequence ID" value="KAJ3489696.1"/>
    <property type="molecule type" value="Genomic_DNA"/>
</dbReference>
<proteinExistence type="predicted"/>
<protein>
    <submittedName>
        <fullName evidence="2">Uncharacterized protein</fullName>
    </submittedName>
</protein>
<dbReference type="Proteomes" id="UP001212997">
    <property type="component" value="Unassembled WGS sequence"/>
</dbReference>
<evidence type="ECO:0000313" key="2">
    <source>
        <dbReference type="EMBL" id="KAJ3489696.1"/>
    </source>
</evidence>
<evidence type="ECO:0000256" key="1">
    <source>
        <dbReference type="SAM" id="MobiDB-lite"/>
    </source>
</evidence>
<keyword evidence="3" id="KW-1185">Reference proteome</keyword>
<feature type="compositionally biased region" description="Basic and acidic residues" evidence="1">
    <location>
        <begin position="1"/>
        <end position="15"/>
    </location>
</feature>
<accession>A0AAD5VBP6</accession>
<feature type="compositionally biased region" description="Low complexity" evidence="1">
    <location>
        <begin position="173"/>
        <end position="186"/>
    </location>
</feature>
<dbReference type="AlphaFoldDB" id="A0AAD5VBP6"/>